<dbReference type="GO" id="GO:0016874">
    <property type="term" value="F:ligase activity"/>
    <property type="evidence" value="ECO:0007669"/>
    <property type="project" value="UniProtKB-KW"/>
</dbReference>
<dbReference type="EMBL" id="JBEPEK010001230">
    <property type="protein sequence ID" value="MER7188418.1"/>
    <property type="molecule type" value="Genomic_DNA"/>
</dbReference>
<proteinExistence type="predicted"/>
<dbReference type="Gene3D" id="3.30.70.380">
    <property type="entry name" value="Ferrodoxin-fold anticodon-binding domain"/>
    <property type="match status" value="1"/>
</dbReference>
<reference evidence="2 3" key="1">
    <citation type="submission" date="2024-06" db="EMBL/GenBank/DDBJ databases">
        <title>The Natural Products Discovery Center: Release of the First 8490 Sequenced Strains for Exploring Actinobacteria Biosynthetic Diversity.</title>
        <authorList>
            <person name="Kalkreuter E."/>
            <person name="Kautsar S.A."/>
            <person name="Yang D."/>
            <person name="Bader C.D."/>
            <person name="Teijaro C.N."/>
            <person name="Fluegel L."/>
            <person name="Davis C.M."/>
            <person name="Simpson J.R."/>
            <person name="Lauterbach L."/>
            <person name="Steele A.D."/>
            <person name="Gui C."/>
            <person name="Meng S."/>
            <person name="Li G."/>
            <person name="Viehrig K."/>
            <person name="Ye F."/>
            <person name="Su P."/>
            <person name="Kiefer A.F."/>
            <person name="Nichols A."/>
            <person name="Cepeda A.J."/>
            <person name="Yan W."/>
            <person name="Fan B."/>
            <person name="Jiang Y."/>
            <person name="Adhikari A."/>
            <person name="Zheng C.-J."/>
            <person name="Schuster L."/>
            <person name="Cowan T.M."/>
            <person name="Smanski M.J."/>
            <person name="Chevrette M.G."/>
            <person name="De Carvalho L.P.S."/>
            <person name="Shen B."/>
        </authorList>
    </citation>
    <scope>NUCLEOTIDE SEQUENCE [LARGE SCALE GENOMIC DNA]</scope>
    <source>
        <strain evidence="2 3">NPDC000234</strain>
    </source>
</reference>
<dbReference type="InterPro" id="IPR005121">
    <property type="entry name" value="Fdx_antiC-bd"/>
</dbReference>
<dbReference type="InterPro" id="IPR045864">
    <property type="entry name" value="aa-tRNA-synth_II/BPL/LPL"/>
</dbReference>
<comment type="caution">
    <text evidence="2">The sequence shown here is derived from an EMBL/GenBank/DDBJ whole genome shotgun (WGS) entry which is preliminary data.</text>
</comment>
<gene>
    <name evidence="2" type="ORF">ABT404_54715</name>
</gene>
<dbReference type="Pfam" id="PF03147">
    <property type="entry name" value="FDX-ACB"/>
    <property type="match status" value="1"/>
</dbReference>
<accession>A0ABV1XHG1</accession>
<dbReference type="SUPFAM" id="SSF55681">
    <property type="entry name" value="Class II aaRS and biotin synthetases"/>
    <property type="match status" value="1"/>
</dbReference>
<feature type="domain" description="FDX-ACB" evidence="1">
    <location>
        <begin position="97"/>
        <end position="191"/>
    </location>
</feature>
<organism evidence="2 3">
    <name type="scientific">Streptomyces hyaluromycini</name>
    <dbReference type="NCBI Taxonomy" id="1377993"/>
    <lineage>
        <taxon>Bacteria</taxon>
        <taxon>Bacillati</taxon>
        <taxon>Actinomycetota</taxon>
        <taxon>Actinomycetes</taxon>
        <taxon>Kitasatosporales</taxon>
        <taxon>Streptomycetaceae</taxon>
        <taxon>Streptomyces</taxon>
    </lineage>
</organism>
<keyword evidence="3" id="KW-1185">Reference proteome</keyword>
<name>A0ABV1XHG1_9ACTN</name>
<evidence type="ECO:0000313" key="3">
    <source>
        <dbReference type="Proteomes" id="UP001474181"/>
    </source>
</evidence>
<protein>
    <submittedName>
        <fullName evidence="2">Phenylalanine--tRNA ligase subunit beta</fullName>
    </submittedName>
</protein>
<dbReference type="Proteomes" id="UP001474181">
    <property type="component" value="Unassembled WGS sequence"/>
</dbReference>
<dbReference type="InterPro" id="IPR036690">
    <property type="entry name" value="Fdx_antiC-bd_sf"/>
</dbReference>
<feature type="non-terminal residue" evidence="2">
    <location>
        <position position="1"/>
    </location>
</feature>
<dbReference type="Pfam" id="PF17759">
    <property type="entry name" value="tRNA_synthFbeta"/>
    <property type="match status" value="1"/>
</dbReference>
<evidence type="ECO:0000313" key="2">
    <source>
        <dbReference type="EMBL" id="MER7188418.1"/>
    </source>
</evidence>
<sequence>GRPADWADAVEAGRAVAREAGAELIVRSGQYGPWHPGRCAELVVVADGAEQVVGHAGELHPRVLKALGLPARTCAMELDLDALEQVGDGTPQAPGISTFPVATQDVALVVDKRVPAAEVEAALREGAGELLEAIRLFDVYVNDEQLGDGKKSLAYALRFRAGDRTLTVDEASAARDAAVALAGERTGAVLRG</sequence>
<dbReference type="InterPro" id="IPR041616">
    <property type="entry name" value="PheRS_beta_core"/>
</dbReference>
<evidence type="ECO:0000259" key="1">
    <source>
        <dbReference type="PROSITE" id="PS51447"/>
    </source>
</evidence>
<keyword evidence="2" id="KW-0436">Ligase</keyword>
<dbReference type="Gene3D" id="3.30.930.10">
    <property type="entry name" value="Bira Bifunctional Protein, Domain 2"/>
    <property type="match status" value="1"/>
</dbReference>
<dbReference type="PROSITE" id="PS51447">
    <property type="entry name" value="FDX_ACB"/>
    <property type="match status" value="1"/>
</dbReference>
<dbReference type="SUPFAM" id="SSF54991">
    <property type="entry name" value="Anticodon-binding domain of PheRS"/>
    <property type="match status" value="1"/>
</dbReference>
<dbReference type="SMART" id="SM00896">
    <property type="entry name" value="FDX-ACB"/>
    <property type="match status" value="1"/>
</dbReference>